<evidence type="ECO:0000313" key="10">
    <source>
        <dbReference type="Proteomes" id="UP000243605"/>
    </source>
</evidence>
<dbReference type="EMBL" id="FOIT01000003">
    <property type="protein sequence ID" value="SEW02203.1"/>
    <property type="molecule type" value="Genomic_DNA"/>
</dbReference>
<comment type="similarity">
    <text evidence="3 7">Belongs to the peptidase S26 family.</text>
</comment>
<accession>A0A662Z3B8</accession>
<reference evidence="9 10" key="1">
    <citation type="submission" date="2016-10" db="EMBL/GenBank/DDBJ databases">
        <authorList>
            <person name="Varghese N."/>
            <person name="Submissions S."/>
        </authorList>
    </citation>
    <scope>NUCLEOTIDE SEQUENCE [LARGE SCALE GENOMIC DNA]</scope>
    <source>
        <strain evidence="9 10">IBRC-M10081</strain>
    </source>
</reference>
<feature type="active site" evidence="6">
    <location>
        <position position="78"/>
    </location>
</feature>
<dbReference type="GO" id="GO:0009003">
    <property type="term" value="F:signal peptidase activity"/>
    <property type="evidence" value="ECO:0007669"/>
    <property type="project" value="UniProtKB-EC"/>
</dbReference>
<name>A0A662Z3B8_9STAP</name>
<keyword evidence="5 7" id="KW-0378">Hydrolase</keyword>
<protein>
    <recommendedName>
        <fullName evidence="4 7">Signal peptidase I</fullName>
        <ecNumber evidence="4 7">3.4.21.89</ecNumber>
    </recommendedName>
</protein>
<dbReference type="EC" id="3.4.21.89" evidence="4 7"/>
<evidence type="ECO:0000259" key="8">
    <source>
        <dbReference type="Pfam" id="PF10502"/>
    </source>
</evidence>
<comment type="catalytic activity">
    <reaction evidence="1 7">
        <text>Cleavage of hydrophobic, N-terminal signal or leader sequences from secreted and periplasmic proteins.</text>
        <dbReference type="EC" id="3.4.21.89"/>
    </reaction>
</comment>
<dbReference type="InterPro" id="IPR036286">
    <property type="entry name" value="LexA/Signal_pep-like_sf"/>
</dbReference>
<dbReference type="GO" id="GO:0004252">
    <property type="term" value="F:serine-type endopeptidase activity"/>
    <property type="evidence" value="ECO:0007669"/>
    <property type="project" value="InterPro"/>
</dbReference>
<keyword evidence="7" id="KW-0472">Membrane</keyword>
<evidence type="ECO:0000313" key="9">
    <source>
        <dbReference type="EMBL" id="SEW02203.1"/>
    </source>
</evidence>
<evidence type="ECO:0000256" key="3">
    <source>
        <dbReference type="ARBA" id="ARBA00009370"/>
    </source>
</evidence>
<keyword evidence="10" id="KW-1185">Reference proteome</keyword>
<dbReference type="SUPFAM" id="SSF51306">
    <property type="entry name" value="LexA/Signal peptidase"/>
    <property type="match status" value="1"/>
</dbReference>
<dbReference type="PANTHER" id="PTHR43390:SF1">
    <property type="entry name" value="CHLOROPLAST PROCESSING PEPTIDASE"/>
    <property type="match status" value="1"/>
</dbReference>
<dbReference type="PRINTS" id="PR00727">
    <property type="entry name" value="LEADERPTASE"/>
</dbReference>
<evidence type="ECO:0000256" key="4">
    <source>
        <dbReference type="ARBA" id="ARBA00013208"/>
    </source>
</evidence>
<feature type="active site" evidence="6">
    <location>
        <position position="36"/>
    </location>
</feature>
<dbReference type="NCBIfam" id="TIGR02227">
    <property type="entry name" value="sigpep_I_bact"/>
    <property type="match status" value="1"/>
</dbReference>
<evidence type="ECO:0000256" key="2">
    <source>
        <dbReference type="ARBA" id="ARBA00004401"/>
    </source>
</evidence>
<gene>
    <name evidence="9" type="ORF">SAMN05192557_1283</name>
</gene>
<evidence type="ECO:0000256" key="6">
    <source>
        <dbReference type="PIRSR" id="PIRSR600223-1"/>
    </source>
</evidence>
<keyword evidence="7" id="KW-0812">Transmembrane</keyword>
<dbReference type="InterPro" id="IPR000223">
    <property type="entry name" value="Pept_S26A_signal_pept_1"/>
</dbReference>
<evidence type="ECO:0000256" key="1">
    <source>
        <dbReference type="ARBA" id="ARBA00000677"/>
    </source>
</evidence>
<dbReference type="InterPro" id="IPR019758">
    <property type="entry name" value="Pept_S26A_signal_pept_1_CS"/>
</dbReference>
<dbReference type="Proteomes" id="UP000243605">
    <property type="component" value="Unassembled WGS sequence"/>
</dbReference>
<dbReference type="PROSITE" id="PS00761">
    <property type="entry name" value="SPASE_I_3"/>
    <property type="match status" value="1"/>
</dbReference>
<organism evidence="9 10">
    <name type="scientific">Aliicoccus persicus</name>
    <dbReference type="NCBI Taxonomy" id="930138"/>
    <lineage>
        <taxon>Bacteria</taxon>
        <taxon>Bacillati</taxon>
        <taxon>Bacillota</taxon>
        <taxon>Bacilli</taxon>
        <taxon>Bacillales</taxon>
        <taxon>Staphylococcaceae</taxon>
        <taxon>Aliicoccus</taxon>
    </lineage>
</organism>
<dbReference type="Gene3D" id="2.10.109.10">
    <property type="entry name" value="Umud Fragment, subunit A"/>
    <property type="match status" value="1"/>
</dbReference>
<dbReference type="AlphaFoldDB" id="A0A662Z3B8"/>
<dbReference type="GO" id="GO:0006465">
    <property type="term" value="P:signal peptide processing"/>
    <property type="evidence" value="ECO:0007669"/>
    <property type="project" value="InterPro"/>
</dbReference>
<evidence type="ECO:0000256" key="5">
    <source>
        <dbReference type="ARBA" id="ARBA00022801"/>
    </source>
</evidence>
<keyword evidence="7" id="KW-0645">Protease</keyword>
<dbReference type="RefSeq" id="WP_091474965.1">
    <property type="nucleotide sequence ID" value="NZ_FOIT01000003.1"/>
</dbReference>
<comment type="subcellular location">
    <subcellularLocation>
        <location evidence="2">Cell membrane</location>
        <topology evidence="2">Single-pass type II membrane protein</topology>
    </subcellularLocation>
    <subcellularLocation>
        <location evidence="7">Membrane</location>
        <topology evidence="7">Single-pass type II membrane protein</topology>
    </subcellularLocation>
</comment>
<dbReference type="InterPro" id="IPR019533">
    <property type="entry name" value="Peptidase_S26"/>
</dbReference>
<feature type="domain" description="Peptidase S26" evidence="8">
    <location>
        <begin position="5"/>
        <end position="166"/>
    </location>
</feature>
<feature type="transmembrane region" description="Helical" evidence="7">
    <location>
        <begin position="6"/>
        <end position="27"/>
    </location>
</feature>
<evidence type="ECO:0000256" key="7">
    <source>
        <dbReference type="RuleBase" id="RU362042"/>
    </source>
</evidence>
<dbReference type="OrthoDB" id="9802919at2"/>
<dbReference type="GO" id="GO:0005886">
    <property type="term" value="C:plasma membrane"/>
    <property type="evidence" value="ECO:0007669"/>
    <property type="project" value="UniProtKB-SubCell"/>
</dbReference>
<dbReference type="PANTHER" id="PTHR43390">
    <property type="entry name" value="SIGNAL PEPTIDASE I"/>
    <property type="match status" value="1"/>
</dbReference>
<dbReference type="CDD" id="cd06530">
    <property type="entry name" value="S26_SPase_I"/>
    <property type="match status" value="1"/>
</dbReference>
<dbReference type="Pfam" id="PF10502">
    <property type="entry name" value="Peptidase_S26"/>
    <property type="match status" value="1"/>
</dbReference>
<dbReference type="InterPro" id="IPR019757">
    <property type="entry name" value="Pept_S26A_signal_pept_1_Lys-AS"/>
</dbReference>
<keyword evidence="7" id="KW-1133">Transmembrane helix</keyword>
<dbReference type="PROSITE" id="PS00760">
    <property type="entry name" value="SPASE_I_2"/>
    <property type="match status" value="1"/>
</dbReference>
<sequence length="176" mass="20404">MKKTIIEWTISIGLAVVLVFVIKTFVFDTFRVDGSSMNETFQDGDRVIVNKFMNFFKDEYDTGDVVVFHANSEDLHIKRVIGTPGDTVRVEDNELIINDEVYVEPYIDHPFGLRTHEYLVSDLNGEEIPEDKYIMIGDNRTNSRDSRHYGLVDREAIIGEVVLRIWPLSTFTYNFK</sequence>
<proteinExistence type="inferred from homology"/>